<dbReference type="Gene3D" id="2.10.220.10">
    <property type="entry name" value="Hormone Receptor, Insulin-like Growth Factor Receptor 1, Chain A, domain 2"/>
    <property type="match status" value="2"/>
</dbReference>
<dbReference type="PANTHER" id="PTHR45756">
    <property type="entry name" value="PALMITOYLTRANSFERASE"/>
    <property type="match status" value="1"/>
</dbReference>
<keyword evidence="4" id="KW-0812">Transmembrane</keyword>
<gene>
    <name evidence="6" type="ORF">EIN_281540</name>
</gene>
<keyword evidence="4" id="KW-0472">Membrane</keyword>
<dbReference type="InterPro" id="IPR017441">
    <property type="entry name" value="Protein_kinase_ATP_BS"/>
</dbReference>
<sequence>MNFKKFLNNLCYMRFLYYTVVVLVILFTCVQSDCWYSKSNSIIHDSFMDADTCQNRGYGWKLYWDGLCDWVLFTGECCENLHTYYVLENLTFDHNPKGIEYDESSNIQTLRLRPPFKDQQWSVNTKNIVSGSLVVLEKNRESVDREKHTVFSIGLKNFGVVVLNNELIELKFTEYQRPFVLVEGNNSPIRITEEHKETAECRYVFSGNGVYVDNQDDGFVKNICEIDGQKRYVKCLYSYALIPDCSCYINSSSSHVSFQDYFMNYPDCLVNNTKFSLTIRAFQTEFVFDSFGKYYWKSLLFEDRNAPLAIYTDKVLTFENDVVLPYSEVFFFGEVDFKQSLTFPENHKTLYKFEKLTATNIQVRGLQGSLLVFLSEDVTTRNSFIVLLCDNKKNSRYGAIEVGSPNIGCICNFKNNVFDQIDCETSSLEESNRLELVIASHEVYNKTQKRFWDVVETTDAVISTEIIIKRCVFSGNVVMVDNDVICDSLNAQGSIEISDCTFTSQIVIANGLTITGNAIFDSVDVTDSLSLKYSQTTINELTMEENSVLYVEGSVVIVTLHNNGNSEIVVSKDIEIVYLQASFLVSLTAENMHVYSGKILFDKLSVKSQVVIQNQIESISIRQITVIDALYYFDIRQSIMTLTVTRIPEIIQSGNEQEGITLLSTKNRQTVFEDSSQVKYMCDNQIVVIGNVNQSICNDLFLANKVCVYKEGIYMDAYYQIDYSCPCKSDPTIERTLIIEDPTYTFSSKESYNSIITKQSVILSMKSQEVSILLYGDIQLVGNNNTVLVNTTNPHIDITVKGDALIFTTKSRGFDVEGNTIKLTTTGVCSYVLVTNSVAQCLSCRFGSILHLNDKTNLMCLPESVTECTSYNSKGNCEECSRGFYLKNGVCLRCPDRCQKCEYNTIINDTSCILCDSSYYLFNETCIKDDLCTFSIDKTCYYCGGSKFYSTETNTCEPCLPNCIQCDNNITCNICDISNGFFGTQCEKRNDIIILTNSNYMCFPGYYRTESGCSECRESCDECVSGDNETEYVCVSCNTSLGYTLDQTGLCSNTSSCYIENSKCQKCKNESEYYDGFQCTSCGEHCSLCTPTGQCLACDHNYYFHRTTNTQNKPISMCTETPVANCEYYEDGRCVSCDNTTYYTDFECVKCLYPCLRCVTSSSLCVQCSEGFMLQNNKCISSKTEINSCKYFTTTERGGCVVCKDYYYLDYITCYPCQQNCRVCQNSKSCVECGINYFINESGLCESIFSLTNCVSYSLYGCKECDTSAYLDFGRCVDCDNFMKHCTKCHWEDNECFGCDDGYILINSTCYIYNVIAHCVNSIDSKCSECTFWYEPSLDGLTCEMKSLRPFVITCVVLFTVFVTVPCVLISTVLITKKVHQVDTGEREMLLSRTRIDRIGGDWIFLNIKGLMVTKSEIVFNEMPVATPSYDSFYIGNSSRDTSLIGIGLFGNKKYETLIKPDYFELKKNGCCEVKIMLKPLCTTNIHEKIQIVQYQKNQLIKGFDSIDLIATTQLSTHLDSDELIRESLVGEGTFGIVYKGKYRGAVVAIKTLKKIKILENVLDDFLTEIEMLEKIRCEYIVSYFGSAWNKAECCLVTEFAELGSLSTLMENKQKVSLKIREKIMLDAARGIEYLHNNGILHRDIKPDNLLIFSIDSSIAVNAKLTDFGSSRSVKLILTNVSFTRAIGTPVYMAPEILQKKKYKMPADIFSFSIMFFETMTWGLAYPYEMKSWEIANAVVEGKRPVKSEGMSKKMYDFICSMWCQKAKERLGLLFNTQYSIRFRIIVYILLMNYIFCNYTL</sequence>
<proteinExistence type="predicted"/>
<dbReference type="Gene3D" id="1.10.510.10">
    <property type="entry name" value="Transferase(Phosphotransferase) domain 1"/>
    <property type="match status" value="1"/>
</dbReference>
<keyword evidence="4" id="KW-1133">Transmembrane helix</keyword>
<dbReference type="InterPro" id="IPR000719">
    <property type="entry name" value="Prot_kinase_dom"/>
</dbReference>
<reference evidence="6 7" key="1">
    <citation type="submission" date="2012-10" db="EMBL/GenBank/DDBJ databases">
        <authorList>
            <person name="Zafar N."/>
            <person name="Inman J."/>
            <person name="Hall N."/>
            <person name="Lorenzi H."/>
            <person name="Caler E."/>
        </authorList>
    </citation>
    <scope>NUCLEOTIDE SEQUENCE [LARGE SCALE GENOMIC DNA]</scope>
    <source>
        <strain evidence="6 7">IP1</strain>
    </source>
</reference>
<accession>A0A0A1TWZ9</accession>
<dbReference type="VEuPathDB" id="AmoebaDB:EIN_281540"/>
<dbReference type="RefSeq" id="XP_004185129.1">
    <property type="nucleotide sequence ID" value="XM_004185081.1"/>
</dbReference>
<feature type="transmembrane region" description="Helical" evidence="4">
    <location>
        <begin position="1351"/>
        <end position="1375"/>
    </location>
</feature>
<dbReference type="Proteomes" id="UP000014680">
    <property type="component" value="Unassembled WGS sequence"/>
</dbReference>
<dbReference type="EC" id="2.7.11.23" evidence="6"/>
<dbReference type="SMART" id="SM00261">
    <property type="entry name" value="FU"/>
    <property type="match status" value="4"/>
</dbReference>
<dbReference type="GO" id="GO:0005524">
    <property type="term" value="F:ATP binding"/>
    <property type="evidence" value="ECO:0007669"/>
    <property type="project" value="UniProtKB-UniRule"/>
</dbReference>
<dbReference type="InterPro" id="IPR008271">
    <property type="entry name" value="Ser/Thr_kinase_AS"/>
</dbReference>
<keyword evidence="1 3" id="KW-0547">Nucleotide-binding</keyword>
<dbReference type="OrthoDB" id="26822at2759"/>
<evidence type="ECO:0000256" key="3">
    <source>
        <dbReference type="PROSITE-ProRule" id="PRU10141"/>
    </source>
</evidence>
<dbReference type="PROSITE" id="PS00108">
    <property type="entry name" value="PROTEIN_KINASE_ST"/>
    <property type="match status" value="1"/>
</dbReference>
<dbReference type="SUPFAM" id="SSF56112">
    <property type="entry name" value="Protein kinase-like (PK-like)"/>
    <property type="match status" value="1"/>
</dbReference>
<dbReference type="EMBL" id="KB207030">
    <property type="protein sequence ID" value="ELP85783.1"/>
    <property type="molecule type" value="Genomic_DNA"/>
</dbReference>
<evidence type="ECO:0000256" key="1">
    <source>
        <dbReference type="ARBA" id="ARBA00022741"/>
    </source>
</evidence>
<evidence type="ECO:0000313" key="6">
    <source>
        <dbReference type="EMBL" id="ELP85783.1"/>
    </source>
</evidence>
<dbReference type="PROSITE" id="PS00107">
    <property type="entry name" value="PROTEIN_KINASE_ATP"/>
    <property type="match status" value="1"/>
</dbReference>
<dbReference type="GeneID" id="14884844"/>
<dbReference type="InterPro" id="IPR006212">
    <property type="entry name" value="Furin_repeat"/>
</dbReference>
<organism evidence="6 7">
    <name type="scientific">Entamoeba invadens IP1</name>
    <dbReference type="NCBI Taxonomy" id="370355"/>
    <lineage>
        <taxon>Eukaryota</taxon>
        <taxon>Amoebozoa</taxon>
        <taxon>Evosea</taxon>
        <taxon>Archamoebae</taxon>
        <taxon>Mastigamoebida</taxon>
        <taxon>Entamoebidae</taxon>
        <taxon>Entamoeba</taxon>
    </lineage>
</organism>
<dbReference type="GO" id="GO:0008353">
    <property type="term" value="F:RNA polymerase II CTD heptapeptide repeat kinase activity"/>
    <property type="evidence" value="ECO:0007669"/>
    <property type="project" value="UniProtKB-EC"/>
</dbReference>
<keyword evidence="6" id="KW-0418">Kinase</keyword>
<evidence type="ECO:0000256" key="4">
    <source>
        <dbReference type="SAM" id="Phobius"/>
    </source>
</evidence>
<dbReference type="SMART" id="SM00220">
    <property type="entry name" value="S_TKc"/>
    <property type="match status" value="1"/>
</dbReference>
<feature type="transmembrane region" description="Helical" evidence="4">
    <location>
        <begin position="1709"/>
        <end position="1728"/>
    </location>
</feature>
<dbReference type="InterPro" id="IPR009030">
    <property type="entry name" value="Growth_fac_rcpt_cys_sf"/>
</dbReference>
<dbReference type="InterPro" id="IPR011009">
    <property type="entry name" value="Kinase-like_dom_sf"/>
</dbReference>
<dbReference type="KEGG" id="eiv:EIN_281540"/>
<keyword evidence="2 3" id="KW-0067">ATP-binding</keyword>
<evidence type="ECO:0000256" key="2">
    <source>
        <dbReference type="ARBA" id="ARBA00022840"/>
    </source>
</evidence>
<dbReference type="SMART" id="SM00181">
    <property type="entry name" value="EGF"/>
    <property type="match status" value="7"/>
</dbReference>
<dbReference type="SUPFAM" id="SSF57184">
    <property type="entry name" value="Growth factor receptor domain"/>
    <property type="match status" value="3"/>
</dbReference>
<dbReference type="OMA" id="VANCEYY"/>
<dbReference type="PANTHER" id="PTHR45756:SF1">
    <property type="entry name" value="PROTEIN KINASE DOMAIN CONTAINING PROTEIN"/>
    <property type="match status" value="1"/>
</dbReference>
<feature type="domain" description="Protein kinase" evidence="5">
    <location>
        <begin position="1524"/>
        <end position="1783"/>
    </location>
</feature>
<dbReference type="Pfam" id="PF00069">
    <property type="entry name" value="Pkinase"/>
    <property type="match status" value="1"/>
</dbReference>
<evidence type="ECO:0000259" key="5">
    <source>
        <dbReference type="PROSITE" id="PS50011"/>
    </source>
</evidence>
<name>A0A0A1TWZ9_ENTIV</name>
<keyword evidence="6" id="KW-0808">Transferase</keyword>
<evidence type="ECO:0000313" key="7">
    <source>
        <dbReference type="Proteomes" id="UP000014680"/>
    </source>
</evidence>
<dbReference type="InterPro" id="IPR000742">
    <property type="entry name" value="EGF"/>
</dbReference>
<feature type="binding site" evidence="3">
    <location>
        <position position="1551"/>
    </location>
    <ligand>
        <name>ATP</name>
        <dbReference type="ChEBI" id="CHEBI:30616"/>
    </ligand>
</feature>
<dbReference type="PROSITE" id="PS50011">
    <property type="entry name" value="PROTEIN_KINASE_DOM"/>
    <property type="match status" value="1"/>
</dbReference>
<protein>
    <submittedName>
        <fullName evidence="6">Protein serine/threonine kinase, putative</fullName>
        <ecNumber evidence="6">2.7.11.23</ecNumber>
    </submittedName>
</protein>
<feature type="transmembrane region" description="Helical" evidence="4">
    <location>
        <begin position="1781"/>
        <end position="1799"/>
    </location>
</feature>
<dbReference type="InterPro" id="IPR053215">
    <property type="entry name" value="TKL_Ser/Thr_kinase"/>
</dbReference>
<keyword evidence="7" id="KW-1185">Reference proteome</keyword>